<organism evidence="6">
    <name type="scientific">Spathaspora passalidarum (strain NRRL Y-27907 / 11-Y1)</name>
    <dbReference type="NCBI Taxonomy" id="619300"/>
    <lineage>
        <taxon>Eukaryota</taxon>
        <taxon>Fungi</taxon>
        <taxon>Dikarya</taxon>
        <taxon>Ascomycota</taxon>
        <taxon>Saccharomycotina</taxon>
        <taxon>Pichiomycetes</taxon>
        <taxon>Debaryomycetaceae</taxon>
        <taxon>Spathaspora</taxon>
    </lineage>
</organism>
<dbReference type="Proteomes" id="UP000000709">
    <property type="component" value="Unassembled WGS sequence"/>
</dbReference>
<evidence type="ECO:0000259" key="4">
    <source>
        <dbReference type="Pfam" id="PF01975"/>
    </source>
</evidence>
<dbReference type="InterPro" id="IPR002828">
    <property type="entry name" value="SurE-like_Pase/nucleotidase"/>
</dbReference>
<dbReference type="HOGENOM" id="CLU_045192_0_0_1"/>
<dbReference type="PANTHER" id="PTHR30457">
    <property type="entry name" value="5'-NUCLEOTIDASE SURE"/>
    <property type="match status" value="1"/>
</dbReference>
<dbReference type="eggNOG" id="ENOG502RXIE">
    <property type="taxonomic scope" value="Eukaryota"/>
</dbReference>
<gene>
    <name evidence="5" type="ORF">SPAPADRAFT_69502</name>
</gene>
<evidence type="ECO:0000256" key="2">
    <source>
        <dbReference type="ARBA" id="ARBA00022723"/>
    </source>
</evidence>
<dbReference type="NCBIfam" id="TIGR00087">
    <property type="entry name" value="surE"/>
    <property type="match status" value="1"/>
</dbReference>
<dbReference type="EMBL" id="GL996499">
    <property type="protein sequence ID" value="EGW35196.1"/>
    <property type="molecule type" value="Genomic_DNA"/>
</dbReference>
<name>G3AG57_SPAPN</name>
<keyword evidence="3" id="KW-0378">Hydrolase</keyword>
<dbReference type="InterPro" id="IPR036523">
    <property type="entry name" value="SurE-like_sf"/>
</dbReference>
<sequence>MIGCAPRVQELKIDHVDASSKNILLSNDDGWAATNIRATYYKLKDAGYNVYMVAPVSQRSGFGGKFDVPDSPTLETDGGFAYPPAGSPSWGHEQTDDHIWYFNGTPASCVAFGLQYLPEYYNKSLKFDLIVSGPNEGDNLGEAAYTGSGTIGASYNAIYQGVPGIAFSGNNFNNSFFKDDMNLTDNMSPATIYGTKIVEFVNSVFAAQGKNKQVLPAGVGLNVNFPNVGYLNETCTNPKWDLTWVNSRLTGDFASGADITYNKTSDSFVWTQTAWDALEVCENGDCKLPSENYVVQFMNCSASVSVFNVDYDANSYLERQVQKSLSALFN</sequence>
<dbReference type="PANTHER" id="PTHR30457:SF0">
    <property type="entry name" value="PHOSPHATASE, PUTATIVE (AFU_ORTHOLOGUE AFUA_4G01070)-RELATED"/>
    <property type="match status" value="1"/>
</dbReference>
<dbReference type="InParanoid" id="G3AG57"/>
<accession>G3AG57</accession>
<dbReference type="STRING" id="619300.G3AG57"/>
<dbReference type="OrthoDB" id="4018688at2759"/>
<dbReference type="Gene3D" id="3.40.1210.10">
    <property type="entry name" value="Survival protein SurE-like phosphatase/nucleotidase"/>
    <property type="match status" value="1"/>
</dbReference>
<evidence type="ECO:0000256" key="1">
    <source>
        <dbReference type="ARBA" id="ARBA00011062"/>
    </source>
</evidence>
<proteinExistence type="inferred from homology"/>
<dbReference type="InterPro" id="IPR030048">
    <property type="entry name" value="SurE"/>
</dbReference>
<keyword evidence="2" id="KW-0479">Metal-binding</keyword>
<dbReference type="KEGG" id="spaa:SPAPADRAFT_69502"/>
<dbReference type="AlphaFoldDB" id="G3AG57"/>
<dbReference type="OMA" id="DSHIWYY"/>
<dbReference type="GeneID" id="18875273"/>
<dbReference type="RefSeq" id="XP_007372608.1">
    <property type="nucleotide sequence ID" value="XM_007372546.1"/>
</dbReference>
<comment type="similarity">
    <text evidence="1">Belongs to the SurE nucleotidase family.</text>
</comment>
<dbReference type="SUPFAM" id="SSF64167">
    <property type="entry name" value="SurE-like"/>
    <property type="match status" value="1"/>
</dbReference>
<keyword evidence="6" id="KW-1185">Reference proteome</keyword>
<evidence type="ECO:0000313" key="6">
    <source>
        <dbReference type="Proteomes" id="UP000000709"/>
    </source>
</evidence>
<dbReference type="Pfam" id="PF01975">
    <property type="entry name" value="SurE"/>
    <property type="match status" value="1"/>
</dbReference>
<feature type="domain" description="Survival protein SurE-like phosphatase/nucleotidase" evidence="4">
    <location>
        <begin position="23"/>
        <end position="229"/>
    </location>
</feature>
<dbReference type="GO" id="GO:0008252">
    <property type="term" value="F:nucleotidase activity"/>
    <property type="evidence" value="ECO:0007669"/>
    <property type="project" value="InterPro"/>
</dbReference>
<evidence type="ECO:0000313" key="5">
    <source>
        <dbReference type="EMBL" id="EGW35196.1"/>
    </source>
</evidence>
<dbReference type="GO" id="GO:0046872">
    <property type="term" value="F:metal ion binding"/>
    <property type="evidence" value="ECO:0007669"/>
    <property type="project" value="UniProtKB-KW"/>
</dbReference>
<reference evidence="5 6" key="1">
    <citation type="journal article" date="2011" name="Proc. Natl. Acad. Sci. U.S.A.">
        <title>Comparative genomics of xylose-fermenting fungi for enhanced biofuel production.</title>
        <authorList>
            <person name="Wohlbach D.J."/>
            <person name="Kuo A."/>
            <person name="Sato T.K."/>
            <person name="Potts K.M."/>
            <person name="Salamov A.A."/>
            <person name="LaButti K.M."/>
            <person name="Sun H."/>
            <person name="Clum A."/>
            <person name="Pangilinan J.L."/>
            <person name="Lindquist E.A."/>
            <person name="Lucas S."/>
            <person name="Lapidus A."/>
            <person name="Jin M."/>
            <person name="Gunawan C."/>
            <person name="Balan V."/>
            <person name="Dale B.E."/>
            <person name="Jeffries T.W."/>
            <person name="Zinkel R."/>
            <person name="Barry K.W."/>
            <person name="Grigoriev I.V."/>
            <person name="Gasch A.P."/>
        </authorList>
    </citation>
    <scope>NUCLEOTIDE SEQUENCE [LARGE SCALE GENOMIC DNA]</scope>
    <source>
        <strain evidence="6">NRRL Y-27907 / 11-Y1</strain>
    </source>
</reference>
<protein>
    <recommendedName>
        <fullName evidence="4">Survival protein SurE-like phosphatase/nucleotidase domain-containing protein</fullName>
    </recommendedName>
</protein>
<evidence type="ECO:0000256" key="3">
    <source>
        <dbReference type="ARBA" id="ARBA00022801"/>
    </source>
</evidence>